<gene>
    <name evidence="1" type="ordered locus">Btus_2057</name>
</gene>
<organism evidence="1 2">
    <name type="scientific">Kyrpidia tusciae (strain DSM 2912 / NBRC 15312 / T2)</name>
    <name type="common">Bacillus tusciae</name>
    <dbReference type="NCBI Taxonomy" id="562970"/>
    <lineage>
        <taxon>Bacteria</taxon>
        <taxon>Bacillati</taxon>
        <taxon>Bacillota</taxon>
        <taxon>Bacilli</taxon>
        <taxon>Bacillales</taxon>
        <taxon>Alicyclobacillaceae</taxon>
        <taxon>Kyrpidia</taxon>
    </lineage>
</organism>
<dbReference type="AlphaFoldDB" id="D5WQY8"/>
<dbReference type="EMBL" id="CP002017">
    <property type="protein sequence ID" value="ADG06747.1"/>
    <property type="molecule type" value="Genomic_DNA"/>
</dbReference>
<keyword evidence="2" id="KW-1185">Reference proteome</keyword>
<reference evidence="1 2" key="1">
    <citation type="journal article" date="2011" name="Stand. Genomic Sci.">
        <title>Complete genome sequence of the thermophilic, hydrogen-oxidizing Bacillus tusciae type strain (T2) and reclassification in the new genus, Kyrpidia gen. nov. as Kyrpidia tusciae comb. nov. and emendation of the family Alicyclobacillaceae da Costa and Rainey, 2010.</title>
        <authorList>
            <person name="Klenk H.P."/>
            <person name="Lapidus A."/>
            <person name="Chertkov O."/>
            <person name="Copeland A."/>
            <person name="Del Rio T.G."/>
            <person name="Nolan M."/>
            <person name="Lucas S."/>
            <person name="Chen F."/>
            <person name="Tice H."/>
            <person name="Cheng J.F."/>
            <person name="Han C."/>
            <person name="Bruce D."/>
            <person name="Goodwin L."/>
            <person name="Pitluck S."/>
            <person name="Pati A."/>
            <person name="Ivanova N."/>
            <person name="Mavromatis K."/>
            <person name="Daum C."/>
            <person name="Chen A."/>
            <person name="Palaniappan K."/>
            <person name="Chang Y.J."/>
            <person name="Land M."/>
            <person name="Hauser L."/>
            <person name="Jeffries C.D."/>
            <person name="Detter J.C."/>
            <person name="Rohde M."/>
            <person name="Abt B."/>
            <person name="Pukall R."/>
            <person name="Goker M."/>
            <person name="Bristow J."/>
            <person name="Markowitz V."/>
            <person name="Hugenholtz P."/>
            <person name="Eisen J.A."/>
        </authorList>
    </citation>
    <scope>NUCLEOTIDE SEQUENCE [LARGE SCALE GENOMIC DNA]</scope>
    <source>
        <strain evidence="1 2">DSM 2912</strain>
    </source>
</reference>
<dbReference type="KEGG" id="bts:Btus_2057"/>
<proteinExistence type="predicted"/>
<evidence type="ECO:0000313" key="2">
    <source>
        <dbReference type="Proteomes" id="UP000002368"/>
    </source>
</evidence>
<accession>D5WQY8</accession>
<name>D5WQY8_KYRT2</name>
<sequence length="85" mass="9239">MAKKRLFIEQLEERQSTSPLFVTPVDPSLIMTTMMVGEEGGPIHPPITTQAIGEEGGITMAFGEEGMHFTSMLYGEEGGHFIPLG</sequence>
<protein>
    <submittedName>
        <fullName evidence="1">Uncharacterized protein</fullName>
    </submittedName>
</protein>
<dbReference type="RefSeq" id="WP_013076033.1">
    <property type="nucleotide sequence ID" value="NC_014098.1"/>
</dbReference>
<dbReference type="OrthoDB" id="2624119at2"/>
<dbReference type="Proteomes" id="UP000002368">
    <property type="component" value="Chromosome"/>
</dbReference>
<dbReference type="HOGENOM" id="CLU_2508415_0_0_9"/>
<evidence type="ECO:0000313" key="1">
    <source>
        <dbReference type="EMBL" id="ADG06747.1"/>
    </source>
</evidence>